<dbReference type="Proteomes" id="UP001232445">
    <property type="component" value="Unassembled WGS sequence"/>
</dbReference>
<keyword evidence="7" id="KW-1185">Reference proteome</keyword>
<keyword evidence="3 6" id="KW-0560">Oxidoreductase</keyword>
<dbReference type="PANTHER" id="PTHR48075">
    <property type="entry name" value="3-HYDROXYACYL-COA DEHYDROGENASE FAMILY PROTEIN"/>
    <property type="match status" value="1"/>
</dbReference>
<dbReference type="RefSeq" id="WP_307339255.1">
    <property type="nucleotide sequence ID" value="NZ_JAUSUQ010000007.1"/>
</dbReference>
<feature type="domain" description="3-hydroxyacyl-CoA dehydrogenase NAD binding" evidence="5">
    <location>
        <begin position="7"/>
        <end position="183"/>
    </location>
</feature>
<dbReference type="NCBIfam" id="NF004474">
    <property type="entry name" value="PRK05808.1"/>
    <property type="match status" value="1"/>
</dbReference>
<dbReference type="Pfam" id="PF02737">
    <property type="entry name" value="3HCDH_N"/>
    <property type="match status" value="1"/>
</dbReference>
<accession>A0ABU0CTF2</accession>
<dbReference type="EMBL" id="JAUSUQ010000007">
    <property type="protein sequence ID" value="MDQ0339378.1"/>
    <property type="molecule type" value="Genomic_DNA"/>
</dbReference>
<evidence type="ECO:0000256" key="1">
    <source>
        <dbReference type="ARBA" id="ARBA00005086"/>
    </source>
</evidence>
<dbReference type="GO" id="GO:0008691">
    <property type="term" value="F:3-hydroxybutyryl-CoA dehydrogenase activity"/>
    <property type="evidence" value="ECO:0007669"/>
    <property type="project" value="UniProtKB-EC"/>
</dbReference>
<dbReference type="Pfam" id="PF00725">
    <property type="entry name" value="3HCDH"/>
    <property type="match status" value="1"/>
</dbReference>
<sequence>MEIKNMMVIGAGQMGSGIAQVVAQAGIKVFLQDVKDDFLNRGLGRIRSNLDRQVQKGRMSEEEKEVILHRIELTTDVADGKEVDMVIEAAVENMEVKKNIFTRLDDITPEHAILATNTSSLPITEIAAVTKRPEKVIGMHFMNPVPVMKLVEIIRGLATTDEVYQVVHDLALKLEKTPVEVNDFPGFVSNRVLMPMINEAIYTVYEGVASPEDVDQVMKLGMNHPMGPLQLADFIGLDTCLYIMETLHEGFGDDKYRPCPLLRKYVKAGWLGKKSGRGFYRYDQ</sequence>
<dbReference type="NCBIfam" id="NF005875">
    <property type="entry name" value="PRK07819.1"/>
    <property type="match status" value="1"/>
</dbReference>
<comment type="pathway">
    <text evidence="1">Lipid metabolism; butanoate metabolism.</text>
</comment>
<dbReference type="InterPro" id="IPR006176">
    <property type="entry name" value="3-OHacyl-CoA_DH_NAD-bd"/>
</dbReference>
<dbReference type="Gene3D" id="1.10.1040.10">
    <property type="entry name" value="N-(1-d-carboxylethyl)-l-norvaline Dehydrogenase, domain 2"/>
    <property type="match status" value="1"/>
</dbReference>
<evidence type="ECO:0000259" key="5">
    <source>
        <dbReference type="Pfam" id="PF02737"/>
    </source>
</evidence>
<evidence type="ECO:0000259" key="4">
    <source>
        <dbReference type="Pfam" id="PF00725"/>
    </source>
</evidence>
<dbReference type="Gene3D" id="3.40.50.720">
    <property type="entry name" value="NAD(P)-binding Rossmann-like Domain"/>
    <property type="match status" value="1"/>
</dbReference>
<dbReference type="InterPro" id="IPR022694">
    <property type="entry name" value="3-OHacyl-CoA_DH"/>
</dbReference>
<evidence type="ECO:0000256" key="3">
    <source>
        <dbReference type="ARBA" id="ARBA00023002"/>
    </source>
</evidence>
<evidence type="ECO:0000313" key="6">
    <source>
        <dbReference type="EMBL" id="MDQ0339378.1"/>
    </source>
</evidence>
<dbReference type="SUPFAM" id="SSF51735">
    <property type="entry name" value="NAD(P)-binding Rossmann-fold domains"/>
    <property type="match status" value="1"/>
</dbReference>
<dbReference type="InterPro" id="IPR006108">
    <property type="entry name" value="3HC_DH_C"/>
</dbReference>
<evidence type="ECO:0000256" key="2">
    <source>
        <dbReference type="ARBA" id="ARBA00009463"/>
    </source>
</evidence>
<dbReference type="NCBIfam" id="NF005715">
    <property type="entry name" value="PRK07530.1"/>
    <property type="match status" value="1"/>
</dbReference>
<evidence type="ECO:0000313" key="7">
    <source>
        <dbReference type="Proteomes" id="UP001232445"/>
    </source>
</evidence>
<organism evidence="6 7">
    <name type="scientific">Caldalkalibacillus uzonensis</name>
    <dbReference type="NCBI Taxonomy" id="353224"/>
    <lineage>
        <taxon>Bacteria</taxon>
        <taxon>Bacillati</taxon>
        <taxon>Bacillota</taxon>
        <taxon>Bacilli</taxon>
        <taxon>Bacillales</taxon>
        <taxon>Bacillaceae</taxon>
        <taxon>Caldalkalibacillus</taxon>
    </lineage>
</organism>
<protein>
    <submittedName>
        <fullName evidence="6">3-hydroxybutyryl-CoA dehydrogenase</fullName>
        <ecNumber evidence="6">1.1.1.157</ecNumber>
    </submittedName>
</protein>
<comment type="caution">
    <text evidence="6">The sequence shown here is derived from an EMBL/GenBank/DDBJ whole genome shotgun (WGS) entry which is preliminary data.</text>
</comment>
<dbReference type="PROSITE" id="PS00067">
    <property type="entry name" value="3HCDH"/>
    <property type="match status" value="1"/>
</dbReference>
<name>A0ABU0CTF2_9BACI</name>
<dbReference type="InterPro" id="IPR013328">
    <property type="entry name" value="6PGD_dom2"/>
</dbReference>
<dbReference type="SUPFAM" id="SSF48179">
    <property type="entry name" value="6-phosphogluconate dehydrogenase C-terminal domain-like"/>
    <property type="match status" value="1"/>
</dbReference>
<dbReference type="InterPro" id="IPR008927">
    <property type="entry name" value="6-PGluconate_DH-like_C_sf"/>
</dbReference>
<comment type="similarity">
    <text evidence="2">Belongs to the 3-hydroxyacyl-CoA dehydrogenase family.</text>
</comment>
<dbReference type="InterPro" id="IPR036291">
    <property type="entry name" value="NAD(P)-bd_dom_sf"/>
</dbReference>
<gene>
    <name evidence="6" type="ORF">J2S00_002165</name>
</gene>
<proteinExistence type="inferred from homology"/>
<dbReference type="EC" id="1.1.1.157" evidence="6"/>
<dbReference type="PIRSF" id="PIRSF000105">
    <property type="entry name" value="HCDH"/>
    <property type="match status" value="1"/>
</dbReference>
<reference evidence="6 7" key="1">
    <citation type="submission" date="2023-07" db="EMBL/GenBank/DDBJ databases">
        <title>Genomic Encyclopedia of Type Strains, Phase IV (KMG-IV): sequencing the most valuable type-strain genomes for metagenomic binning, comparative biology and taxonomic classification.</title>
        <authorList>
            <person name="Goeker M."/>
        </authorList>
    </citation>
    <scope>NUCLEOTIDE SEQUENCE [LARGE SCALE GENOMIC DNA]</scope>
    <source>
        <strain evidence="6 7">DSM 17740</strain>
    </source>
</reference>
<feature type="domain" description="3-hydroxyacyl-CoA dehydrogenase C-terminal" evidence="4">
    <location>
        <begin position="186"/>
        <end position="282"/>
    </location>
</feature>
<dbReference type="PANTHER" id="PTHR48075:SF5">
    <property type="entry name" value="3-HYDROXYBUTYRYL-COA DEHYDROGENASE"/>
    <property type="match status" value="1"/>
</dbReference>
<dbReference type="InterPro" id="IPR006180">
    <property type="entry name" value="3-OHacyl-CoA_DH_CS"/>
</dbReference>